<dbReference type="GO" id="GO:0005783">
    <property type="term" value="C:endoplasmic reticulum"/>
    <property type="evidence" value="ECO:0007669"/>
    <property type="project" value="TreeGrafter"/>
</dbReference>
<dbReference type="PANTHER" id="PTHR47808:SF2">
    <property type="entry name" value="LEM DOMAIN-CONTAINING PROTEIN 2"/>
    <property type="match status" value="1"/>
</dbReference>
<proteinExistence type="predicted"/>
<evidence type="ECO:0000256" key="8">
    <source>
        <dbReference type="SAM" id="Phobius"/>
    </source>
</evidence>
<reference evidence="10 11" key="1">
    <citation type="journal article" date="2018" name="G3 (Bethesda)">
        <title>Phylogenetic and Phylogenomic Definition of Rhizopus Species.</title>
        <authorList>
            <person name="Gryganskyi A.P."/>
            <person name="Golan J."/>
            <person name="Dolatabadi S."/>
            <person name="Mondo S."/>
            <person name="Robb S."/>
            <person name="Idnurm A."/>
            <person name="Muszewska A."/>
            <person name="Steczkiewicz K."/>
            <person name="Masonjones S."/>
            <person name="Liao H.L."/>
            <person name="Gajdeczka M.T."/>
            <person name="Anike F."/>
            <person name="Vuek A."/>
            <person name="Anishchenko I.M."/>
            <person name="Voigt K."/>
            <person name="de Hoog G.S."/>
            <person name="Smith M.E."/>
            <person name="Heitman J."/>
            <person name="Vilgalys R."/>
            <person name="Stajich J.E."/>
        </authorList>
    </citation>
    <scope>NUCLEOTIDE SEQUENCE [LARGE SCALE GENOMIC DNA]</scope>
    <source>
        <strain evidence="10 11">LSU 92-RS-03</strain>
    </source>
</reference>
<feature type="region of interest" description="Disordered" evidence="7">
    <location>
        <begin position="1"/>
        <end position="70"/>
    </location>
</feature>
<evidence type="ECO:0000256" key="7">
    <source>
        <dbReference type="SAM" id="MobiDB-lite"/>
    </source>
</evidence>
<evidence type="ECO:0000256" key="4">
    <source>
        <dbReference type="ARBA" id="ARBA00022989"/>
    </source>
</evidence>
<dbReference type="GO" id="GO:0003682">
    <property type="term" value="F:chromatin binding"/>
    <property type="evidence" value="ECO:0007669"/>
    <property type="project" value="InterPro"/>
</dbReference>
<keyword evidence="3 8" id="KW-0812">Transmembrane</keyword>
<dbReference type="OrthoDB" id="2503928at2759"/>
<keyword evidence="11" id="KW-1185">Reference proteome</keyword>
<keyword evidence="6" id="KW-0539">Nucleus</keyword>
<keyword evidence="2" id="KW-0597">Phosphoprotein</keyword>
<feature type="transmembrane region" description="Helical" evidence="8">
    <location>
        <begin position="157"/>
        <end position="177"/>
    </location>
</feature>
<feature type="non-terminal residue" evidence="10">
    <location>
        <position position="1"/>
    </location>
</feature>
<feature type="transmembrane region" description="Helical" evidence="8">
    <location>
        <begin position="371"/>
        <end position="392"/>
    </location>
</feature>
<evidence type="ECO:0000256" key="3">
    <source>
        <dbReference type="ARBA" id="ARBA00022692"/>
    </source>
</evidence>
<evidence type="ECO:0000256" key="2">
    <source>
        <dbReference type="ARBA" id="ARBA00022553"/>
    </source>
</evidence>
<dbReference type="InterPro" id="IPR044780">
    <property type="entry name" value="Heh2/Src1"/>
</dbReference>
<gene>
    <name evidence="10" type="ORF">CU098_011741</name>
</gene>
<evidence type="ECO:0000313" key="10">
    <source>
        <dbReference type="EMBL" id="RCI02791.1"/>
    </source>
</evidence>
<comment type="subcellular location">
    <subcellularLocation>
        <location evidence="1">Nucleus inner membrane</location>
    </subcellularLocation>
</comment>
<name>A0A367KKX2_RHIST</name>
<sequence length="504" mass="57544">TATQNTATRNTVTQNTAAAQNTTGRGPLSWLSQRKSRAPEPAASLLSSDEETSSPSVSSSSNLASRQTFRPPALRRETSIVFPLPADFVVHERQNEDLMGDQDEGDKVRDIELYYLYTDSLRSVQSYPYTLETKPTDTFSSLWIESFYNSLPSIRRCLFSLMVAYLSFFSLIVILRFQNGYCDDLSQEALVDEDSIYFSFSSLFPSSCIPCPSRGNCEGGILVCRDALVRRRPFYNLGGVLPISDICVHSAETTSQIRGLERLIKYILSEKQGQLVYKEYKAHPRSSQLRPQNLASIVLSEFKEYIQTVIAEGTTGAEANEIFSEVLIRTLEDPNIFVWNKNYVEVIGTTTVTLPKKYYALKMYYFLHSIYTWYILFIILSSVTAFVAVKVLTYRRDYKKKLEQIKDRVFTELTEQLQNHLRQPTHYTSPSVPVDALRSNIIDIHDRQSLEDWDQVVTIMSRHPSVRLSMQEFMGEPVVCWELASESSIIPKKSIYQSIMSKIF</sequence>
<feature type="compositionally biased region" description="Low complexity" evidence="7">
    <location>
        <begin position="42"/>
        <end position="65"/>
    </location>
</feature>
<keyword evidence="4 8" id="KW-1133">Transmembrane helix</keyword>
<dbReference type="Proteomes" id="UP000253551">
    <property type="component" value="Unassembled WGS sequence"/>
</dbReference>
<dbReference type="Pfam" id="PF09402">
    <property type="entry name" value="MSC"/>
    <property type="match status" value="1"/>
</dbReference>
<protein>
    <recommendedName>
        <fullName evidence="9">Man1/Src1-like C-terminal domain-containing protein</fullName>
    </recommendedName>
</protein>
<dbReference type="STRING" id="4846.A0A367KKX2"/>
<comment type="caution">
    <text evidence="10">The sequence shown here is derived from an EMBL/GenBank/DDBJ whole genome shotgun (WGS) entry which is preliminary data.</text>
</comment>
<dbReference type="Gene3D" id="1.10.10.1180">
    <property type="entry name" value="MAN1, winged-helix domain"/>
    <property type="match status" value="1"/>
</dbReference>
<dbReference type="GO" id="GO:0071763">
    <property type="term" value="P:nuclear membrane organization"/>
    <property type="evidence" value="ECO:0007669"/>
    <property type="project" value="TreeGrafter"/>
</dbReference>
<dbReference type="AlphaFoldDB" id="A0A367KKX2"/>
<feature type="domain" description="Man1/Src1-like C-terminal" evidence="9">
    <location>
        <begin position="169"/>
        <end position="483"/>
    </location>
</feature>
<evidence type="ECO:0000256" key="1">
    <source>
        <dbReference type="ARBA" id="ARBA00004540"/>
    </source>
</evidence>
<dbReference type="PANTHER" id="PTHR47808">
    <property type="entry name" value="INNER NUCLEAR MEMBRANE PROTEIN HEH2-RELATED"/>
    <property type="match status" value="1"/>
</dbReference>
<accession>A0A367KKX2</accession>
<evidence type="ECO:0000256" key="5">
    <source>
        <dbReference type="ARBA" id="ARBA00023136"/>
    </source>
</evidence>
<evidence type="ECO:0000313" key="11">
    <source>
        <dbReference type="Proteomes" id="UP000253551"/>
    </source>
</evidence>
<dbReference type="GO" id="GO:0034399">
    <property type="term" value="C:nuclear periphery"/>
    <property type="evidence" value="ECO:0007669"/>
    <property type="project" value="TreeGrafter"/>
</dbReference>
<feature type="compositionally biased region" description="Low complexity" evidence="7">
    <location>
        <begin position="1"/>
        <end position="23"/>
    </location>
</feature>
<dbReference type="GO" id="GO:0005637">
    <property type="term" value="C:nuclear inner membrane"/>
    <property type="evidence" value="ECO:0007669"/>
    <property type="project" value="UniProtKB-SubCell"/>
</dbReference>
<organism evidence="10 11">
    <name type="scientific">Rhizopus stolonifer</name>
    <name type="common">Rhizopus nigricans</name>
    <dbReference type="NCBI Taxonomy" id="4846"/>
    <lineage>
        <taxon>Eukaryota</taxon>
        <taxon>Fungi</taxon>
        <taxon>Fungi incertae sedis</taxon>
        <taxon>Mucoromycota</taxon>
        <taxon>Mucoromycotina</taxon>
        <taxon>Mucoromycetes</taxon>
        <taxon>Mucorales</taxon>
        <taxon>Mucorineae</taxon>
        <taxon>Rhizopodaceae</taxon>
        <taxon>Rhizopus</taxon>
    </lineage>
</organism>
<dbReference type="InterPro" id="IPR041885">
    <property type="entry name" value="MAN1_winged_helix_dom"/>
</dbReference>
<keyword evidence="5 8" id="KW-0472">Membrane</keyword>
<dbReference type="InterPro" id="IPR018996">
    <property type="entry name" value="Man1/Src1-like_C"/>
</dbReference>
<evidence type="ECO:0000259" key="9">
    <source>
        <dbReference type="Pfam" id="PF09402"/>
    </source>
</evidence>
<evidence type="ECO:0000256" key="6">
    <source>
        <dbReference type="ARBA" id="ARBA00023242"/>
    </source>
</evidence>
<dbReference type="EMBL" id="PJQM01001259">
    <property type="protein sequence ID" value="RCI02791.1"/>
    <property type="molecule type" value="Genomic_DNA"/>
</dbReference>